<dbReference type="Gene3D" id="3.30.565.10">
    <property type="entry name" value="Histidine kinase-like ATPase, C-terminal domain"/>
    <property type="match status" value="1"/>
</dbReference>
<feature type="transmembrane region" description="Helical" evidence="1">
    <location>
        <begin position="20"/>
        <end position="37"/>
    </location>
</feature>
<comment type="caution">
    <text evidence="3">The sequence shown here is derived from an EMBL/GenBank/DDBJ whole genome shotgun (WGS) entry which is preliminary data.</text>
</comment>
<protein>
    <submittedName>
        <fullName evidence="3">Sensor histidine kinase</fullName>
    </submittedName>
</protein>
<dbReference type="GO" id="GO:0000155">
    <property type="term" value="F:phosphorelay sensor kinase activity"/>
    <property type="evidence" value="ECO:0007669"/>
    <property type="project" value="InterPro"/>
</dbReference>
<keyword evidence="1" id="KW-0812">Transmembrane</keyword>
<keyword evidence="1" id="KW-0472">Membrane</keyword>
<proteinExistence type="predicted"/>
<dbReference type="PANTHER" id="PTHR34220">
    <property type="entry name" value="SENSOR HISTIDINE KINASE YPDA"/>
    <property type="match status" value="1"/>
</dbReference>
<feature type="transmembrane region" description="Helical" evidence="1">
    <location>
        <begin position="85"/>
        <end position="108"/>
    </location>
</feature>
<dbReference type="OrthoDB" id="2514702at2"/>
<dbReference type="PANTHER" id="PTHR34220:SF7">
    <property type="entry name" value="SENSOR HISTIDINE KINASE YPDA"/>
    <property type="match status" value="1"/>
</dbReference>
<evidence type="ECO:0000256" key="1">
    <source>
        <dbReference type="SAM" id="Phobius"/>
    </source>
</evidence>
<dbReference type="Proteomes" id="UP000247346">
    <property type="component" value="Unassembled WGS sequence"/>
</dbReference>
<keyword evidence="1" id="KW-1133">Transmembrane helix</keyword>
<dbReference type="GeneID" id="93879642"/>
<dbReference type="AlphaFoldDB" id="A0A2P5Z9N4"/>
<dbReference type="GO" id="GO:0016020">
    <property type="term" value="C:membrane"/>
    <property type="evidence" value="ECO:0007669"/>
    <property type="project" value="InterPro"/>
</dbReference>
<feature type="transmembrane region" description="Helical" evidence="1">
    <location>
        <begin position="49"/>
        <end position="73"/>
    </location>
</feature>
<evidence type="ECO:0000313" key="4">
    <source>
        <dbReference type="Proteomes" id="UP000247346"/>
    </source>
</evidence>
<keyword evidence="3" id="KW-0808">Transferase</keyword>
<dbReference type="InterPro" id="IPR036890">
    <property type="entry name" value="HATPase_C_sf"/>
</dbReference>
<organism evidence="3 4">
    <name type="scientific">Xanthomonas sacchari</name>
    <dbReference type="NCBI Taxonomy" id="56458"/>
    <lineage>
        <taxon>Bacteria</taxon>
        <taxon>Pseudomonadati</taxon>
        <taxon>Pseudomonadota</taxon>
        <taxon>Gammaproteobacteria</taxon>
        <taxon>Lysobacterales</taxon>
        <taxon>Lysobacteraceae</taxon>
        <taxon>Xanthomonas</taxon>
    </lineage>
</organism>
<gene>
    <name evidence="3" type="ORF">XsacCFBP4641_01535</name>
</gene>
<dbReference type="InterPro" id="IPR010559">
    <property type="entry name" value="Sig_transdc_His_kin_internal"/>
</dbReference>
<dbReference type="SUPFAM" id="SSF55874">
    <property type="entry name" value="ATPase domain of HSP90 chaperone/DNA topoisomerase II/histidine kinase"/>
    <property type="match status" value="1"/>
</dbReference>
<feature type="transmembrane region" description="Helical" evidence="1">
    <location>
        <begin position="120"/>
        <end position="141"/>
    </location>
</feature>
<keyword evidence="3" id="KW-0418">Kinase</keyword>
<name>A0A2P5Z9N4_9XANT</name>
<evidence type="ECO:0000259" key="2">
    <source>
        <dbReference type="Pfam" id="PF06580"/>
    </source>
</evidence>
<dbReference type="Pfam" id="PF06580">
    <property type="entry name" value="His_kinase"/>
    <property type="match status" value="1"/>
</dbReference>
<dbReference type="RefSeq" id="WP_010342107.1">
    <property type="nucleotide sequence ID" value="NZ_CP132343.1"/>
</dbReference>
<reference evidence="3 4" key="1">
    <citation type="submission" date="2016-08" db="EMBL/GenBank/DDBJ databases">
        <authorList>
            <person name="Seilhamer J.J."/>
        </authorList>
    </citation>
    <scope>NUCLEOTIDE SEQUENCE [LARGE SCALE GENOMIC DNA]</scope>
    <source>
        <strain evidence="3 4">CFBP4641</strain>
    </source>
</reference>
<sequence>MPASAYSNDQLQVLKQPSTLIWIVMAGECIAAILALTPVPGAGMAGSRWVYFGLASLGIQWVALLTLASLLLLRRALAGRGFLSITVATLGLMQALTWLISGVILYAFGDYWQLSSRAWLALSLQLSGIALLIGLLGMAALHNHVRIKQLVERAKQAEIDALTARVQPHFLFNTLNTAVMLVHRQPQQVEQLLMDLSDLFRAALAAPDLVDLQDEIDLARRYLDIEAIRFGPRLRVHWDVPETPVSVRIPRLSLQPLLENAVHHGIECSTEGGEIGIAIGERAGALEIRVRNTVPGTGLSPHIGRGHRVGLSALRTRLENLEGASLHTDSDGAWFVATIRIGLRP</sequence>
<feature type="domain" description="Signal transduction histidine kinase internal region" evidence="2">
    <location>
        <begin position="157"/>
        <end position="234"/>
    </location>
</feature>
<accession>A0A2P5Z9N4</accession>
<evidence type="ECO:0000313" key="3">
    <source>
        <dbReference type="EMBL" id="PPU85301.1"/>
    </source>
</evidence>
<dbReference type="InterPro" id="IPR050640">
    <property type="entry name" value="Bact_2-comp_sensor_kinase"/>
</dbReference>
<dbReference type="EMBL" id="MDEK01000001">
    <property type="protein sequence ID" value="PPU85301.1"/>
    <property type="molecule type" value="Genomic_DNA"/>
</dbReference>